<name>A0A4C1V925_EUMVA</name>
<organism evidence="1 2">
    <name type="scientific">Eumeta variegata</name>
    <name type="common">Bagworm moth</name>
    <name type="synonym">Eumeta japonica</name>
    <dbReference type="NCBI Taxonomy" id="151549"/>
    <lineage>
        <taxon>Eukaryota</taxon>
        <taxon>Metazoa</taxon>
        <taxon>Ecdysozoa</taxon>
        <taxon>Arthropoda</taxon>
        <taxon>Hexapoda</taxon>
        <taxon>Insecta</taxon>
        <taxon>Pterygota</taxon>
        <taxon>Neoptera</taxon>
        <taxon>Endopterygota</taxon>
        <taxon>Lepidoptera</taxon>
        <taxon>Glossata</taxon>
        <taxon>Ditrysia</taxon>
        <taxon>Tineoidea</taxon>
        <taxon>Psychidae</taxon>
        <taxon>Oiketicinae</taxon>
        <taxon>Eumeta</taxon>
    </lineage>
</organism>
<dbReference type="AlphaFoldDB" id="A0A4C1V925"/>
<comment type="caution">
    <text evidence="1">The sequence shown here is derived from an EMBL/GenBank/DDBJ whole genome shotgun (WGS) entry which is preliminary data.</text>
</comment>
<accession>A0A4C1V925</accession>
<proteinExistence type="predicted"/>
<keyword evidence="2" id="KW-1185">Reference proteome</keyword>
<evidence type="ECO:0000313" key="1">
    <source>
        <dbReference type="EMBL" id="GBP35189.1"/>
    </source>
</evidence>
<dbReference type="Proteomes" id="UP000299102">
    <property type="component" value="Unassembled WGS sequence"/>
</dbReference>
<dbReference type="EMBL" id="BGZK01000300">
    <property type="protein sequence ID" value="GBP35189.1"/>
    <property type="molecule type" value="Genomic_DNA"/>
</dbReference>
<evidence type="ECO:0000313" key="2">
    <source>
        <dbReference type="Proteomes" id="UP000299102"/>
    </source>
</evidence>
<reference evidence="1 2" key="1">
    <citation type="journal article" date="2019" name="Commun. Biol.">
        <title>The bagworm genome reveals a unique fibroin gene that provides high tensile strength.</title>
        <authorList>
            <person name="Kono N."/>
            <person name="Nakamura H."/>
            <person name="Ohtoshi R."/>
            <person name="Tomita M."/>
            <person name="Numata K."/>
            <person name="Arakawa K."/>
        </authorList>
    </citation>
    <scope>NUCLEOTIDE SEQUENCE [LARGE SCALE GENOMIC DNA]</scope>
</reference>
<protein>
    <submittedName>
        <fullName evidence="1">Uncharacterized protein</fullName>
    </submittedName>
</protein>
<sequence>MAPLKLKTVSCNRQAIWSTWLRHVNELAGRCDATLSQNMARNNSLTVSIVAFHPASVNFGGPHLLHHPTTSFHNLFPFSSAHSFLHQISYCAFIFLPKVRQPAGDSSEEASVHGQRSTPLVFPLIEPLWASTEADHRASSCPRPNQTWEVRLGLYVS</sequence>
<gene>
    <name evidence="1" type="ORF">EVAR_18314_1</name>
</gene>